<comment type="caution">
    <text evidence="1">The sequence shown here is derived from an EMBL/GenBank/DDBJ whole genome shotgun (WGS) entry which is preliminary data.</text>
</comment>
<dbReference type="EMBL" id="BMAU01021137">
    <property type="protein sequence ID" value="GFX91842.1"/>
    <property type="molecule type" value="Genomic_DNA"/>
</dbReference>
<evidence type="ECO:0000313" key="2">
    <source>
        <dbReference type="Proteomes" id="UP000887159"/>
    </source>
</evidence>
<dbReference type="Proteomes" id="UP000887159">
    <property type="component" value="Unassembled WGS sequence"/>
</dbReference>
<sequence length="83" mass="9485">MRMGWDSTKTLSSSKGSKFLSRWTHLITENGRSSPTSAFPADRRFYEGYGGVRRADCSTHQTFTNRLPRCTDCDKDFKNKEIG</sequence>
<reference evidence="1" key="1">
    <citation type="submission" date="2020-08" db="EMBL/GenBank/DDBJ databases">
        <title>Multicomponent nature underlies the extraordinary mechanical properties of spider dragline silk.</title>
        <authorList>
            <person name="Kono N."/>
            <person name="Nakamura H."/>
            <person name="Mori M."/>
            <person name="Yoshida Y."/>
            <person name="Ohtoshi R."/>
            <person name="Malay A.D."/>
            <person name="Moran D.A.P."/>
            <person name="Tomita M."/>
            <person name="Numata K."/>
            <person name="Arakawa K."/>
        </authorList>
    </citation>
    <scope>NUCLEOTIDE SEQUENCE</scope>
</reference>
<gene>
    <name evidence="1" type="ORF">TNCV_3576721</name>
</gene>
<accession>A0A8X6RMB1</accession>
<proteinExistence type="predicted"/>
<dbReference type="AlphaFoldDB" id="A0A8X6RMB1"/>
<evidence type="ECO:0000313" key="1">
    <source>
        <dbReference type="EMBL" id="GFX91842.1"/>
    </source>
</evidence>
<keyword evidence="2" id="KW-1185">Reference proteome</keyword>
<protein>
    <submittedName>
        <fullName evidence="1">Uncharacterized protein</fullName>
    </submittedName>
</protein>
<organism evidence="1 2">
    <name type="scientific">Trichonephila clavipes</name>
    <name type="common">Golden silk orbweaver</name>
    <name type="synonym">Nephila clavipes</name>
    <dbReference type="NCBI Taxonomy" id="2585209"/>
    <lineage>
        <taxon>Eukaryota</taxon>
        <taxon>Metazoa</taxon>
        <taxon>Ecdysozoa</taxon>
        <taxon>Arthropoda</taxon>
        <taxon>Chelicerata</taxon>
        <taxon>Arachnida</taxon>
        <taxon>Araneae</taxon>
        <taxon>Araneomorphae</taxon>
        <taxon>Entelegynae</taxon>
        <taxon>Araneoidea</taxon>
        <taxon>Nephilidae</taxon>
        <taxon>Trichonephila</taxon>
    </lineage>
</organism>
<name>A0A8X6RMB1_TRICX</name>